<protein>
    <submittedName>
        <fullName evidence="1">Uncharacterized protein</fullName>
    </submittedName>
</protein>
<evidence type="ECO:0000313" key="2">
    <source>
        <dbReference type="Proteomes" id="UP001732700"/>
    </source>
</evidence>
<sequence length="428" mass="48182">MADGTMEAWVVDVEKALANSLAEAEGAQWTAHSIYRVPARMKSLDAVGAYKPRTVSLGPYHHGDPDLLSMEVHKRRALRHVVRRSGKTVTELVAAVEEVADQLESAYADLGDEWRGPGNRSRFLQVMVTDGCFLLEVMRMAVRKDAQDYAPNDPVFSRHGLLYTVPHIRLDMVLMENQLPLLLLQKINAIEAINPMVLGFVLTSYRPLLAGIGPGLHPLDVIRRSILSGEYRTTSSSEDTGFYIPSALELYHAGIRIKANHTDSLYGISFRHGVLSLPIFPLDESSELMFLNMMAFERLHVGAGNNVTEFVQFLGNIILSAEDVELLSSEGILQNMLDDDEVVARMFKRITADFVLVQGSALNHVYQQVHEYYWSHPCRSVNWCLTHFIRTYFHSPWKAISLFAATVLLVLAIMQTVYTVLSFYSRRN</sequence>
<accession>A0ACD5UCJ8</accession>
<name>A0ACD5UCJ8_AVESA</name>
<reference evidence="1" key="2">
    <citation type="submission" date="2025-09" db="UniProtKB">
        <authorList>
            <consortium name="EnsemblPlants"/>
        </authorList>
    </citation>
    <scope>IDENTIFICATION</scope>
</reference>
<dbReference type="EnsemblPlants" id="AVESA.00010b.r2.2AG0228850.1">
    <property type="protein sequence ID" value="AVESA.00010b.r2.2AG0228850.1.CDS"/>
    <property type="gene ID" value="AVESA.00010b.r2.2AG0228850"/>
</dbReference>
<proteinExistence type="predicted"/>
<dbReference type="Proteomes" id="UP001732700">
    <property type="component" value="Chromosome 2A"/>
</dbReference>
<reference evidence="1" key="1">
    <citation type="submission" date="2021-05" db="EMBL/GenBank/DDBJ databases">
        <authorList>
            <person name="Scholz U."/>
            <person name="Mascher M."/>
            <person name="Fiebig A."/>
        </authorList>
    </citation>
    <scope>NUCLEOTIDE SEQUENCE [LARGE SCALE GENOMIC DNA]</scope>
</reference>
<evidence type="ECO:0000313" key="1">
    <source>
        <dbReference type="EnsemblPlants" id="AVESA.00010b.r2.2AG0228850.1.CDS"/>
    </source>
</evidence>
<organism evidence="1 2">
    <name type="scientific">Avena sativa</name>
    <name type="common">Oat</name>
    <dbReference type="NCBI Taxonomy" id="4498"/>
    <lineage>
        <taxon>Eukaryota</taxon>
        <taxon>Viridiplantae</taxon>
        <taxon>Streptophyta</taxon>
        <taxon>Embryophyta</taxon>
        <taxon>Tracheophyta</taxon>
        <taxon>Spermatophyta</taxon>
        <taxon>Magnoliopsida</taxon>
        <taxon>Liliopsida</taxon>
        <taxon>Poales</taxon>
        <taxon>Poaceae</taxon>
        <taxon>BOP clade</taxon>
        <taxon>Pooideae</taxon>
        <taxon>Poodae</taxon>
        <taxon>Poeae</taxon>
        <taxon>Poeae Chloroplast Group 1 (Aveneae type)</taxon>
        <taxon>Aveninae</taxon>
        <taxon>Avena</taxon>
    </lineage>
</organism>
<keyword evidence="2" id="KW-1185">Reference proteome</keyword>